<accession>A0AAN9IKA7</accession>
<keyword evidence="3" id="KW-1185">Reference proteome</keyword>
<keyword evidence="1" id="KW-0732">Signal</keyword>
<dbReference type="Gene3D" id="3.10.180.50">
    <property type="match status" value="1"/>
</dbReference>
<dbReference type="PANTHER" id="PTHR31136">
    <property type="entry name" value="DUF1338 DOMAIN-CONTAINING PROTEIN"/>
    <property type="match status" value="1"/>
</dbReference>
<dbReference type="AlphaFoldDB" id="A0AAN9IKA7"/>
<dbReference type="PANTHER" id="PTHR31136:SF5">
    <property type="entry name" value="2-OXOADIPATE DIOXYGENASE_DECARBOXYLASE, CHLOROPLASTIC"/>
    <property type="match status" value="1"/>
</dbReference>
<evidence type="ECO:0000313" key="3">
    <source>
        <dbReference type="Proteomes" id="UP001372338"/>
    </source>
</evidence>
<evidence type="ECO:0000313" key="2">
    <source>
        <dbReference type="EMBL" id="KAK7282354.1"/>
    </source>
</evidence>
<comment type="caution">
    <text evidence="2">The sequence shown here is derived from an EMBL/GenBank/DDBJ whole genome shotgun (WGS) entry which is preliminary data.</text>
</comment>
<name>A0AAN9IKA7_CROPI</name>
<dbReference type="EMBL" id="JAYWIO010000002">
    <property type="protein sequence ID" value="KAK7282354.1"/>
    <property type="molecule type" value="Genomic_DNA"/>
</dbReference>
<proteinExistence type="predicted"/>
<evidence type="ECO:0000256" key="1">
    <source>
        <dbReference type="SAM" id="SignalP"/>
    </source>
</evidence>
<feature type="chain" id="PRO_5042905841" evidence="1">
    <location>
        <begin position="18"/>
        <end position="131"/>
    </location>
</feature>
<reference evidence="2 3" key="1">
    <citation type="submission" date="2024-01" db="EMBL/GenBank/DDBJ databases">
        <title>The genomes of 5 underutilized Papilionoideae crops provide insights into root nodulation and disease resistanc.</title>
        <authorList>
            <person name="Yuan L."/>
        </authorList>
    </citation>
    <scope>NUCLEOTIDE SEQUENCE [LARGE SCALE GENOMIC DNA]</scope>
    <source>
        <strain evidence="2">ZHUSHIDOU_FW_LH</strain>
        <tissue evidence="2">Leaf</tissue>
    </source>
</reference>
<gene>
    <name evidence="2" type="ORF">RIF29_11046</name>
</gene>
<organism evidence="2 3">
    <name type="scientific">Crotalaria pallida</name>
    <name type="common">Smooth rattlebox</name>
    <name type="synonym">Crotalaria striata</name>
    <dbReference type="NCBI Taxonomy" id="3830"/>
    <lineage>
        <taxon>Eukaryota</taxon>
        <taxon>Viridiplantae</taxon>
        <taxon>Streptophyta</taxon>
        <taxon>Embryophyta</taxon>
        <taxon>Tracheophyta</taxon>
        <taxon>Spermatophyta</taxon>
        <taxon>Magnoliopsida</taxon>
        <taxon>eudicotyledons</taxon>
        <taxon>Gunneridae</taxon>
        <taxon>Pentapetalae</taxon>
        <taxon>rosids</taxon>
        <taxon>fabids</taxon>
        <taxon>Fabales</taxon>
        <taxon>Fabaceae</taxon>
        <taxon>Papilionoideae</taxon>
        <taxon>50 kb inversion clade</taxon>
        <taxon>genistoids sensu lato</taxon>
        <taxon>core genistoids</taxon>
        <taxon>Crotalarieae</taxon>
        <taxon>Crotalaria</taxon>
    </lineage>
</organism>
<dbReference type="Proteomes" id="UP001372338">
    <property type="component" value="Unassembled WGS sequence"/>
</dbReference>
<feature type="signal peptide" evidence="1">
    <location>
        <begin position="1"/>
        <end position="17"/>
    </location>
</feature>
<protein>
    <submittedName>
        <fullName evidence="2">Uncharacterized protein</fullName>
    </submittedName>
</protein>
<sequence>MYHHIIWLLCTLHTTFEQLNTKVNFSFRPIIGVVGTVSEGGEDFFRGVLESMQSVYLNRNPTAKAILDLVHSVENNSLCYDHLAFRTFGVNGYGIDSMASFFFFSGLWIHTAEGVEVSWQKVGSIVVFSSC</sequence>